<dbReference type="InterPro" id="IPR050109">
    <property type="entry name" value="HTH-type_TetR-like_transc_reg"/>
</dbReference>
<dbReference type="Pfam" id="PF00440">
    <property type="entry name" value="TetR_N"/>
    <property type="match status" value="1"/>
</dbReference>
<dbReference type="Pfam" id="PF17754">
    <property type="entry name" value="TetR_C_14"/>
    <property type="match status" value="1"/>
</dbReference>
<evidence type="ECO:0000256" key="4">
    <source>
        <dbReference type="PROSITE-ProRule" id="PRU00335"/>
    </source>
</evidence>
<dbReference type="PRINTS" id="PR00455">
    <property type="entry name" value="HTHTETR"/>
</dbReference>
<organism evidence="6 7">
    <name type="scientific">Amycolatopsis acidicola</name>
    <dbReference type="NCBI Taxonomy" id="2596893"/>
    <lineage>
        <taxon>Bacteria</taxon>
        <taxon>Bacillati</taxon>
        <taxon>Actinomycetota</taxon>
        <taxon>Actinomycetes</taxon>
        <taxon>Pseudonocardiales</taxon>
        <taxon>Pseudonocardiaceae</taxon>
        <taxon>Amycolatopsis</taxon>
    </lineage>
</organism>
<comment type="caution">
    <text evidence="6">The sequence shown here is derived from an EMBL/GenBank/DDBJ whole genome shotgun (WGS) entry which is preliminary data.</text>
</comment>
<dbReference type="PROSITE" id="PS50977">
    <property type="entry name" value="HTH_TETR_2"/>
    <property type="match status" value="1"/>
</dbReference>
<dbReference type="InterPro" id="IPR041347">
    <property type="entry name" value="MftR_C"/>
</dbReference>
<dbReference type="PANTHER" id="PTHR30055">
    <property type="entry name" value="HTH-TYPE TRANSCRIPTIONAL REGULATOR RUTR"/>
    <property type="match status" value="1"/>
</dbReference>
<dbReference type="GO" id="GO:0003700">
    <property type="term" value="F:DNA-binding transcription factor activity"/>
    <property type="evidence" value="ECO:0007669"/>
    <property type="project" value="TreeGrafter"/>
</dbReference>
<keyword evidence="3" id="KW-0804">Transcription</keyword>
<evidence type="ECO:0000256" key="2">
    <source>
        <dbReference type="ARBA" id="ARBA00023125"/>
    </source>
</evidence>
<dbReference type="InterPro" id="IPR009057">
    <property type="entry name" value="Homeodomain-like_sf"/>
</dbReference>
<dbReference type="Gene3D" id="1.10.357.10">
    <property type="entry name" value="Tetracycline Repressor, domain 2"/>
    <property type="match status" value="1"/>
</dbReference>
<protein>
    <submittedName>
        <fullName evidence="6">TetR family transcriptional regulator</fullName>
    </submittedName>
</protein>
<dbReference type="OrthoDB" id="956698at2"/>
<dbReference type="InterPro" id="IPR023772">
    <property type="entry name" value="DNA-bd_HTH_TetR-type_CS"/>
</dbReference>
<keyword evidence="7" id="KW-1185">Reference proteome</keyword>
<reference evidence="6" key="1">
    <citation type="submission" date="2019-09" db="EMBL/GenBank/DDBJ databases">
        <authorList>
            <person name="Teo W.F.A."/>
            <person name="Duangmal K."/>
        </authorList>
    </citation>
    <scope>NUCLEOTIDE SEQUENCE [LARGE SCALE GENOMIC DNA]</scope>
    <source>
        <strain evidence="6">K81G1</strain>
    </source>
</reference>
<feature type="DNA-binding region" description="H-T-H motif" evidence="4">
    <location>
        <begin position="43"/>
        <end position="62"/>
    </location>
</feature>
<dbReference type="InterPro" id="IPR001647">
    <property type="entry name" value="HTH_TetR"/>
</dbReference>
<name>A0A5N0VK97_9PSEU</name>
<keyword evidence="1" id="KW-0805">Transcription regulation</keyword>
<sequence length="201" mass="22557">MPSSRQEPRAEVDRGGRPALTSAHHLADVAQELFLERGFEQTTIDDIARAAGVSRRTFFRYFSTKADVLWVESPAEIGRFRELLADAPPDEHYADALCRAAPDALQHAPEERTWALHRAQLLLSVPSVQEKAAVRYTEWREIATKFVADRRGTRTDDLFAIGAGHAVLAATVGAHEYWIAHEDEELPDILVRLLRLLVPRG</sequence>
<evidence type="ECO:0000259" key="5">
    <source>
        <dbReference type="PROSITE" id="PS50977"/>
    </source>
</evidence>
<proteinExistence type="predicted"/>
<feature type="domain" description="HTH tetR-type" evidence="5">
    <location>
        <begin position="20"/>
        <end position="80"/>
    </location>
</feature>
<dbReference type="AlphaFoldDB" id="A0A5N0VK97"/>
<dbReference type="PANTHER" id="PTHR30055:SF238">
    <property type="entry name" value="MYCOFACTOCIN BIOSYNTHESIS TRANSCRIPTIONAL REGULATOR MFTR-RELATED"/>
    <property type="match status" value="1"/>
</dbReference>
<dbReference type="PROSITE" id="PS01081">
    <property type="entry name" value="HTH_TETR_1"/>
    <property type="match status" value="1"/>
</dbReference>
<dbReference type="RefSeq" id="WP_144748635.1">
    <property type="nucleotide sequence ID" value="NZ_VMNW02000005.1"/>
</dbReference>
<evidence type="ECO:0000313" key="7">
    <source>
        <dbReference type="Proteomes" id="UP000319769"/>
    </source>
</evidence>
<dbReference type="Gene3D" id="1.10.10.60">
    <property type="entry name" value="Homeodomain-like"/>
    <property type="match status" value="1"/>
</dbReference>
<evidence type="ECO:0000256" key="3">
    <source>
        <dbReference type="ARBA" id="ARBA00023163"/>
    </source>
</evidence>
<keyword evidence="2 4" id="KW-0238">DNA-binding</keyword>
<dbReference type="EMBL" id="VMNW02000005">
    <property type="protein sequence ID" value="KAA9165580.1"/>
    <property type="molecule type" value="Genomic_DNA"/>
</dbReference>
<evidence type="ECO:0000313" key="6">
    <source>
        <dbReference type="EMBL" id="KAA9165580.1"/>
    </source>
</evidence>
<accession>A0A5N0VK97</accession>
<dbReference type="GO" id="GO:0000976">
    <property type="term" value="F:transcription cis-regulatory region binding"/>
    <property type="evidence" value="ECO:0007669"/>
    <property type="project" value="TreeGrafter"/>
</dbReference>
<dbReference type="Proteomes" id="UP000319769">
    <property type="component" value="Unassembled WGS sequence"/>
</dbReference>
<evidence type="ECO:0000256" key="1">
    <source>
        <dbReference type="ARBA" id="ARBA00023015"/>
    </source>
</evidence>
<dbReference type="SUPFAM" id="SSF46689">
    <property type="entry name" value="Homeodomain-like"/>
    <property type="match status" value="1"/>
</dbReference>
<gene>
    <name evidence="6" type="ORF">FPZ12_005805</name>
</gene>